<evidence type="ECO:0000256" key="1">
    <source>
        <dbReference type="SAM" id="MobiDB-lite"/>
    </source>
</evidence>
<feature type="compositionally biased region" description="Low complexity" evidence="1">
    <location>
        <begin position="224"/>
        <end position="236"/>
    </location>
</feature>
<gene>
    <name evidence="2" type="ORF">THAOC_18942</name>
</gene>
<proteinExistence type="predicted"/>
<evidence type="ECO:0000313" key="3">
    <source>
        <dbReference type="Proteomes" id="UP000266841"/>
    </source>
</evidence>
<reference evidence="2 3" key="1">
    <citation type="journal article" date="2012" name="Genome Biol.">
        <title>Genome and low-iron response of an oceanic diatom adapted to chronic iron limitation.</title>
        <authorList>
            <person name="Lommer M."/>
            <person name="Specht M."/>
            <person name="Roy A.S."/>
            <person name="Kraemer L."/>
            <person name="Andreson R."/>
            <person name="Gutowska M.A."/>
            <person name="Wolf J."/>
            <person name="Bergner S.V."/>
            <person name="Schilhabel M.B."/>
            <person name="Klostermeier U.C."/>
            <person name="Beiko R.G."/>
            <person name="Rosenstiel P."/>
            <person name="Hippler M."/>
            <person name="Laroche J."/>
        </authorList>
    </citation>
    <scope>NUCLEOTIDE SEQUENCE [LARGE SCALE GENOMIC DNA]</scope>
    <source>
        <strain evidence="2 3">CCMP1005</strain>
    </source>
</reference>
<sequence>MTATSLPYPTGTSTRAVRLVGLKSPPVTVPEGAAAEDGVVLVFDSTAAGFDGLASHHDDATASGAGDLLRLCVSCSRGPSPLSDGTEKSEAEYSRRVLWCLDRGYEYVEADVTEEGLGRGHGERDKEGFARVVEAVGGCMWTSRVMRRRGGVAKSAAPPDPSAGVGVGAKVDAGQSSAEGKTSEDPSQDEPPPSSQDPTRVDADRTERAVSHLMREVKEDEDSASPTSSSAVPPEELALHKLEQTLSEARMIREASRNETMSDEERRRRAGDAAMRLVGLLGEMGLGDDSEDEE</sequence>
<organism evidence="2 3">
    <name type="scientific">Thalassiosira oceanica</name>
    <name type="common">Marine diatom</name>
    <dbReference type="NCBI Taxonomy" id="159749"/>
    <lineage>
        <taxon>Eukaryota</taxon>
        <taxon>Sar</taxon>
        <taxon>Stramenopiles</taxon>
        <taxon>Ochrophyta</taxon>
        <taxon>Bacillariophyta</taxon>
        <taxon>Coscinodiscophyceae</taxon>
        <taxon>Thalassiosirophycidae</taxon>
        <taxon>Thalassiosirales</taxon>
        <taxon>Thalassiosiraceae</taxon>
        <taxon>Thalassiosira</taxon>
    </lineage>
</organism>
<protein>
    <submittedName>
        <fullName evidence="2">Uncharacterized protein</fullName>
    </submittedName>
</protein>
<dbReference type="OrthoDB" id="1741717at2759"/>
<dbReference type="EMBL" id="AGNL01020802">
    <property type="protein sequence ID" value="EJK60665.1"/>
    <property type="molecule type" value="Genomic_DNA"/>
</dbReference>
<dbReference type="InterPro" id="IPR019341">
    <property type="entry name" value="Alpha/Gamma-adaptin-bd_p34"/>
</dbReference>
<feature type="compositionally biased region" description="Basic and acidic residues" evidence="1">
    <location>
        <begin position="199"/>
        <end position="218"/>
    </location>
</feature>
<dbReference type="PANTHER" id="PTHR14659">
    <property type="entry name" value="ALPHA- AND GAMMA-ADAPTIN-BINDING PROTEIN P34"/>
    <property type="match status" value="1"/>
</dbReference>
<dbReference type="OMA" id="SRRVLWC"/>
<keyword evidence="3" id="KW-1185">Reference proteome</keyword>
<dbReference type="Proteomes" id="UP000266841">
    <property type="component" value="Unassembled WGS sequence"/>
</dbReference>
<feature type="region of interest" description="Disordered" evidence="1">
    <location>
        <begin position="252"/>
        <end position="271"/>
    </location>
</feature>
<comment type="caution">
    <text evidence="2">The sequence shown here is derived from an EMBL/GenBank/DDBJ whole genome shotgun (WGS) entry which is preliminary data.</text>
</comment>
<name>K0S602_THAOC</name>
<dbReference type="Pfam" id="PF10199">
    <property type="entry name" value="Adaptin_binding"/>
    <property type="match status" value="1"/>
</dbReference>
<accession>K0S602</accession>
<dbReference type="PANTHER" id="PTHR14659:SF1">
    <property type="entry name" value="ALPHA- AND GAMMA-ADAPTIN-BINDING PROTEIN P34"/>
    <property type="match status" value="1"/>
</dbReference>
<dbReference type="eggNOG" id="ENOG502RR8C">
    <property type="taxonomic scope" value="Eukaryota"/>
</dbReference>
<feature type="region of interest" description="Disordered" evidence="1">
    <location>
        <begin position="152"/>
        <end position="238"/>
    </location>
</feature>
<dbReference type="AlphaFoldDB" id="K0S602"/>
<evidence type="ECO:0000313" key="2">
    <source>
        <dbReference type="EMBL" id="EJK60665.1"/>
    </source>
</evidence>